<dbReference type="OrthoDB" id="3199698at2759"/>
<dbReference type="InterPro" id="IPR041078">
    <property type="entry name" value="Plavaka"/>
</dbReference>
<keyword evidence="2" id="KW-1185">Reference proteome</keyword>
<reference evidence="2" key="2">
    <citation type="submission" date="2015-01" db="EMBL/GenBank/DDBJ databases">
        <title>Evolutionary Origins and Diversification of the Mycorrhizal Mutualists.</title>
        <authorList>
            <consortium name="DOE Joint Genome Institute"/>
            <consortium name="Mycorrhizal Genomics Consortium"/>
            <person name="Kohler A."/>
            <person name="Kuo A."/>
            <person name="Nagy L.G."/>
            <person name="Floudas D."/>
            <person name="Copeland A."/>
            <person name="Barry K.W."/>
            <person name="Cichocki N."/>
            <person name="Veneault-Fourrey C."/>
            <person name="LaButti K."/>
            <person name="Lindquist E.A."/>
            <person name="Lipzen A."/>
            <person name="Lundell T."/>
            <person name="Morin E."/>
            <person name="Murat C."/>
            <person name="Riley R."/>
            <person name="Ohm R."/>
            <person name="Sun H."/>
            <person name="Tunlid A."/>
            <person name="Henrissat B."/>
            <person name="Grigoriev I.V."/>
            <person name="Hibbett D.S."/>
            <person name="Martin F."/>
        </authorList>
    </citation>
    <scope>NUCLEOTIDE SEQUENCE [LARGE SCALE GENOMIC DNA]</scope>
    <source>
        <strain evidence="2">F 1598</strain>
    </source>
</reference>
<protein>
    <recommendedName>
        <fullName evidence="3">CxC2-like cysteine cluster KDZ transposase-associated domain-containing protein</fullName>
    </recommendedName>
</protein>
<dbReference type="Pfam" id="PF18759">
    <property type="entry name" value="Plavaka"/>
    <property type="match status" value="1"/>
</dbReference>
<gene>
    <name evidence="1" type="ORF">PILCRDRAFT_65227</name>
</gene>
<organism evidence="1 2">
    <name type="scientific">Piloderma croceum (strain F 1598)</name>
    <dbReference type="NCBI Taxonomy" id="765440"/>
    <lineage>
        <taxon>Eukaryota</taxon>
        <taxon>Fungi</taxon>
        <taxon>Dikarya</taxon>
        <taxon>Basidiomycota</taxon>
        <taxon>Agaricomycotina</taxon>
        <taxon>Agaricomycetes</taxon>
        <taxon>Agaricomycetidae</taxon>
        <taxon>Atheliales</taxon>
        <taxon>Atheliaceae</taxon>
        <taxon>Piloderma</taxon>
    </lineage>
</organism>
<dbReference type="Proteomes" id="UP000054166">
    <property type="component" value="Unassembled WGS sequence"/>
</dbReference>
<evidence type="ECO:0000313" key="2">
    <source>
        <dbReference type="Proteomes" id="UP000054166"/>
    </source>
</evidence>
<name>A0A0C3BJG2_PILCF</name>
<accession>A0A0C3BJG2</accession>
<dbReference type="AlphaFoldDB" id="A0A0C3BJG2"/>
<reference evidence="1 2" key="1">
    <citation type="submission" date="2014-04" db="EMBL/GenBank/DDBJ databases">
        <authorList>
            <consortium name="DOE Joint Genome Institute"/>
            <person name="Kuo A."/>
            <person name="Tarkka M."/>
            <person name="Buscot F."/>
            <person name="Kohler A."/>
            <person name="Nagy L.G."/>
            <person name="Floudas D."/>
            <person name="Copeland A."/>
            <person name="Barry K.W."/>
            <person name="Cichocki N."/>
            <person name="Veneault-Fourrey C."/>
            <person name="LaButti K."/>
            <person name="Lindquist E.A."/>
            <person name="Lipzen A."/>
            <person name="Lundell T."/>
            <person name="Morin E."/>
            <person name="Murat C."/>
            <person name="Sun H."/>
            <person name="Tunlid A."/>
            <person name="Henrissat B."/>
            <person name="Grigoriev I.V."/>
            <person name="Hibbett D.S."/>
            <person name="Martin F."/>
            <person name="Nordberg H.P."/>
            <person name="Cantor M.N."/>
            <person name="Hua S.X."/>
        </authorList>
    </citation>
    <scope>NUCLEOTIDE SEQUENCE [LARGE SCALE GENOMIC DNA]</scope>
    <source>
        <strain evidence="1 2">F 1598</strain>
    </source>
</reference>
<proteinExistence type="predicted"/>
<evidence type="ECO:0008006" key="3">
    <source>
        <dbReference type="Google" id="ProtNLM"/>
    </source>
</evidence>
<sequence length="841" mass="95806">MNSPSPPRESDLGPDDWTPYQSRVKFELADFLYRRNQMSATDIDYLLNLWGASSAAHGEAPPFPNHKDLYSTIDSTPLGDVSWESFSLRFNGARPNDAVPPWMNAKYDVWFRNPRNLVHNIISNPDFNNAFDYAPYQEHDANGTRRYHNFMSGNWAWRQADLISENPKTHGSFFCPIILGSDKTTVSVATGHNEYWPVYLSIGNIHNNVRRAHHNGLVLLGFLAIPKTDKEHRNDPDFHKFRCQLLHSSLAKMLECLKPFITEPDIVRCTDGHFRRAIYGLGPYIADYPEQCLLACIVQGWCPRCTAPSNDLDGHRQLRRSRAHTDMVGREFELGTLWDEYGIVGDVIPFTNAFPRADIHELISPDLLHQLIKGVFKDHIVTWVTEYIKAKYPEREANRILDDIDHRIALAPSFAGLRCFADGRGFKQWTGDDSKALMKVYLPAIEGYVPQDMVRALRAFLEFCYIARHDIHDTNSLRELEDALERYHTYRQIFQNCGVCTDGFNLPRQHSRLHYLQLIRAFGTPNGFCSSITKSKHIKAVKEPWRRSNRFNALSQMLLTNQRLDKLAAAHVDFAHRGMLQGTVVGDMAVQALDRNKIADKEDDDGDVVAGPTIEASVTLAKTPRRRVYADDLATDVDQPDLILLIQQFLYAQEHPDSDSLASQAEDDLPPFREKITVYPSAVATFYSPSDVSGVGGMRNERIRSVDSWRKGPARYDCIFVETDPDAPGMRGLDIARVRLFFSFICNGTKYPCALVHWFSRMAELPDRDTGMWVVEPDSADDGKPFATVIHLDTIVRAAHLLPVFRAGFVPRTLTFADTLDAFRMFYVNKYVDHHAFKIAF</sequence>
<dbReference type="InParanoid" id="A0A0C3BJG2"/>
<dbReference type="EMBL" id="KN832982">
    <property type="protein sequence ID" value="KIM86488.1"/>
    <property type="molecule type" value="Genomic_DNA"/>
</dbReference>
<dbReference type="HOGENOM" id="CLU_006344_1_0_1"/>
<evidence type="ECO:0000313" key="1">
    <source>
        <dbReference type="EMBL" id="KIM86488.1"/>
    </source>
</evidence>